<dbReference type="Proteomes" id="UP000580654">
    <property type="component" value="Unassembled WGS sequence"/>
</dbReference>
<sequence length="186" mass="21566">MRSKADLLAHQRAYLDDIFSLTEGEEEVRRGFEEMAADTIDALLAADTPPMAPFYINPSSAFCWSWTKWQHHLVAPELVARWMQWKADYPALQARNPRLDLHDALGWCSETHDAASWPYGWERRIYDWVVSGDFAARPFSDGMRIVTPEFYARLRRLQTTVDGWLVWSEEAGRVVHVPGNEWRRGA</sequence>
<gene>
    <name evidence="1" type="ORF">FHS87_001617</name>
</gene>
<reference evidence="1 2" key="1">
    <citation type="submission" date="2020-08" db="EMBL/GenBank/DDBJ databases">
        <title>Genomic Encyclopedia of Type Strains, Phase IV (KMG-IV): sequencing the most valuable type-strain genomes for metagenomic binning, comparative biology and taxonomic classification.</title>
        <authorList>
            <person name="Goeker M."/>
        </authorList>
    </citation>
    <scope>NUCLEOTIDE SEQUENCE [LARGE SCALE GENOMIC DNA]</scope>
    <source>
        <strain evidence="1 2">DSM 25622</strain>
    </source>
</reference>
<protein>
    <submittedName>
        <fullName evidence="1">Uncharacterized protein</fullName>
    </submittedName>
</protein>
<evidence type="ECO:0000313" key="1">
    <source>
        <dbReference type="EMBL" id="MBB5693584.1"/>
    </source>
</evidence>
<evidence type="ECO:0000313" key="2">
    <source>
        <dbReference type="Proteomes" id="UP000580654"/>
    </source>
</evidence>
<organism evidence="1 2">
    <name type="scientific">Muricoccus pecuniae</name>
    <dbReference type="NCBI Taxonomy" id="693023"/>
    <lineage>
        <taxon>Bacteria</taxon>
        <taxon>Pseudomonadati</taxon>
        <taxon>Pseudomonadota</taxon>
        <taxon>Alphaproteobacteria</taxon>
        <taxon>Acetobacterales</taxon>
        <taxon>Roseomonadaceae</taxon>
        <taxon>Muricoccus</taxon>
    </lineage>
</organism>
<dbReference type="AlphaFoldDB" id="A0A840YI52"/>
<dbReference type="RefSeq" id="WP_184516032.1">
    <property type="nucleotide sequence ID" value="NZ_JACIJD010000006.1"/>
</dbReference>
<comment type="caution">
    <text evidence="1">The sequence shown here is derived from an EMBL/GenBank/DDBJ whole genome shotgun (WGS) entry which is preliminary data.</text>
</comment>
<keyword evidence="2" id="KW-1185">Reference proteome</keyword>
<proteinExistence type="predicted"/>
<dbReference type="EMBL" id="JACIJD010000006">
    <property type="protein sequence ID" value="MBB5693584.1"/>
    <property type="molecule type" value="Genomic_DNA"/>
</dbReference>
<accession>A0A840YI52</accession>
<name>A0A840YI52_9PROT</name>